<comment type="catalytic activity">
    <reaction evidence="8">
        <text>L-seryl-[protein] + ATP = O-phospho-L-seryl-[protein] + ADP + H(+)</text>
        <dbReference type="Rhea" id="RHEA:17989"/>
        <dbReference type="Rhea" id="RHEA-COMP:9863"/>
        <dbReference type="Rhea" id="RHEA-COMP:11604"/>
        <dbReference type="ChEBI" id="CHEBI:15378"/>
        <dbReference type="ChEBI" id="CHEBI:29999"/>
        <dbReference type="ChEBI" id="CHEBI:30616"/>
        <dbReference type="ChEBI" id="CHEBI:83421"/>
        <dbReference type="ChEBI" id="CHEBI:456216"/>
        <dbReference type="EC" id="2.7.11.1"/>
    </reaction>
</comment>
<evidence type="ECO:0000259" key="11">
    <source>
        <dbReference type="PROSITE" id="PS50011"/>
    </source>
</evidence>
<keyword evidence="3" id="KW-0808">Transferase</keyword>
<dbReference type="AlphaFoldDB" id="A0AA40C8Y3"/>
<dbReference type="GO" id="GO:0004674">
    <property type="term" value="F:protein serine/threonine kinase activity"/>
    <property type="evidence" value="ECO:0007669"/>
    <property type="project" value="UniProtKB-KW"/>
</dbReference>
<dbReference type="Proteomes" id="UP001174934">
    <property type="component" value="Unassembled WGS sequence"/>
</dbReference>
<keyword evidence="13" id="KW-1185">Reference proteome</keyword>
<dbReference type="PROSITE" id="PS00108">
    <property type="entry name" value="PROTEIN_KINASE_ST"/>
    <property type="match status" value="1"/>
</dbReference>
<dbReference type="PANTHER" id="PTHR47634">
    <property type="entry name" value="PROTEIN KINASE DOMAIN-CONTAINING PROTEIN-RELATED"/>
    <property type="match status" value="1"/>
</dbReference>
<dbReference type="InterPro" id="IPR051334">
    <property type="entry name" value="SRPK"/>
</dbReference>
<keyword evidence="6 9" id="KW-0067">ATP-binding</keyword>
<evidence type="ECO:0000256" key="4">
    <source>
        <dbReference type="ARBA" id="ARBA00022741"/>
    </source>
</evidence>
<name>A0AA40C8Y3_9PEZI</name>
<dbReference type="InterPro" id="IPR011009">
    <property type="entry name" value="Kinase-like_dom_sf"/>
</dbReference>
<protein>
    <recommendedName>
        <fullName evidence="1">non-specific serine/threonine protein kinase</fullName>
        <ecNumber evidence="1">2.7.11.1</ecNumber>
    </recommendedName>
</protein>
<dbReference type="Pfam" id="PF00069">
    <property type="entry name" value="Pkinase"/>
    <property type="match status" value="1"/>
</dbReference>
<dbReference type="SMART" id="SM00220">
    <property type="entry name" value="S_TKc"/>
    <property type="match status" value="1"/>
</dbReference>
<gene>
    <name evidence="12" type="ORF">B0T17DRAFT_525893</name>
</gene>
<evidence type="ECO:0000256" key="2">
    <source>
        <dbReference type="ARBA" id="ARBA00022527"/>
    </source>
</evidence>
<dbReference type="SUPFAM" id="SSF56112">
    <property type="entry name" value="Protein kinase-like (PK-like)"/>
    <property type="match status" value="1"/>
</dbReference>
<keyword evidence="4 9" id="KW-0547">Nucleotide-binding</keyword>
<dbReference type="InterPro" id="IPR008271">
    <property type="entry name" value="Ser/Thr_kinase_AS"/>
</dbReference>
<evidence type="ECO:0000313" key="13">
    <source>
        <dbReference type="Proteomes" id="UP001174934"/>
    </source>
</evidence>
<evidence type="ECO:0000256" key="8">
    <source>
        <dbReference type="ARBA" id="ARBA00048679"/>
    </source>
</evidence>
<evidence type="ECO:0000256" key="3">
    <source>
        <dbReference type="ARBA" id="ARBA00022679"/>
    </source>
</evidence>
<reference evidence="12" key="1">
    <citation type="submission" date="2023-06" db="EMBL/GenBank/DDBJ databases">
        <title>Genome-scale phylogeny and comparative genomics of the fungal order Sordariales.</title>
        <authorList>
            <consortium name="Lawrence Berkeley National Laboratory"/>
            <person name="Hensen N."/>
            <person name="Bonometti L."/>
            <person name="Westerberg I."/>
            <person name="Brannstrom I.O."/>
            <person name="Guillou S."/>
            <person name="Cros-Aarteil S."/>
            <person name="Calhoun S."/>
            <person name="Haridas S."/>
            <person name="Kuo A."/>
            <person name="Mondo S."/>
            <person name="Pangilinan J."/>
            <person name="Riley R."/>
            <person name="LaButti K."/>
            <person name="Andreopoulos B."/>
            <person name="Lipzen A."/>
            <person name="Chen C."/>
            <person name="Yanf M."/>
            <person name="Daum C."/>
            <person name="Ng V."/>
            <person name="Clum A."/>
            <person name="Steindorff A."/>
            <person name="Ohm R."/>
            <person name="Martin F."/>
            <person name="Silar P."/>
            <person name="Natvig D."/>
            <person name="Lalanne C."/>
            <person name="Gautier V."/>
            <person name="Ament-velasquez S.L."/>
            <person name="Kruys A."/>
            <person name="Hutchinson M.I."/>
            <person name="Powell A.J."/>
            <person name="Barry K."/>
            <person name="Miller A.N."/>
            <person name="Grigoriev I.V."/>
            <person name="Debuchy R."/>
            <person name="Gladieux P."/>
            <person name="Thoren M.H."/>
            <person name="Johannesson H."/>
        </authorList>
    </citation>
    <scope>NUCLEOTIDE SEQUENCE</scope>
    <source>
        <strain evidence="12">SMH3391-2</strain>
    </source>
</reference>
<evidence type="ECO:0000256" key="5">
    <source>
        <dbReference type="ARBA" id="ARBA00022777"/>
    </source>
</evidence>
<keyword evidence="5 12" id="KW-0418">Kinase</keyword>
<dbReference type="GO" id="GO:0005524">
    <property type="term" value="F:ATP binding"/>
    <property type="evidence" value="ECO:0007669"/>
    <property type="project" value="UniProtKB-UniRule"/>
</dbReference>
<dbReference type="EMBL" id="JAULSR010000002">
    <property type="protein sequence ID" value="KAK0629587.1"/>
    <property type="molecule type" value="Genomic_DNA"/>
</dbReference>
<accession>A0AA40C8Y3</accession>
<organism evidence="12 13">
    <name type="scientific">Bombardia bombarda</name>
    <dbReference type="NCBI Taxonomy" id="252184"/>
    <lineage>
        <taxon>Eukaryota</taxon>
        <taxon>Fungi</taxon>
        <taxon>Dikarya</taxon>
        <taxon>Ascomycota</taxon>
        <taxon>Pezizomycotina</taxon>
        <taxon>Sordariomycetes</taxon>
        <taxon>Sordariomycetidae</taxon>
        <taxon>Sordariales</taxon>
        <taxon>Lasiosphaeriaceae</taxon>
        <taxon>Bombardia</taxon>
    </lineage>
</organism>
<dbReference type="GO" id="GO:0050684">
    <property type="term" value="P:regulation of mRNA processing"/>
    <property type="evidence" value="ECO:0007669"/>
    <property type="project" value="TreeGrafter"/>
</dbReference>
<evidence type="ECO:0000313" key="12">
    <source>
        <dbReference type="EMBL" id="KAK0629587.1"/>
    </source>
</evidence>
<dbReference type="PROSITE" id="PS50011">
    <property type="entry name" value="PROTEIN_KINASE_DOM"/>
    <property type="match status" value="1"/>
</dbReference>
<dbReference type="Gene3D" id="1.10.510.10">
    <property type="entry name" value="Transferase(Phosphotransferase) domain 1"/>
    <property type="match status" value="1"/>
</dbReference>
<comment type="similarity">
    <text evidence="10">Belongs to the protein kinase superfamily.</text>
</comment>
<evidence type="ECO:0000256" key="6">
    <source>
        <dbReference type="ARBA" id="ARBA00022840"/>
    </source>
</evidence>
<dbReference type="Gene3D" id="3.30.200.20">
    <property type="entry name" value="Phosphorylase Kinase, domain 1"/>
    <property type="match status" value="1"/>
</dbReference>
<evidence type="ECO:0000256" key="7">
    <source>
        <dbReference type="ARBA" id="ARBA00047899"/>
    </source>
</evidence>
<proteinExistence type="inferred from homology"/>
<sequence length="416" mass="47238">MSNFLRWLPRLLSRRAPLPPRVYSNLDFERIPESHQVEEERYPDYLAARYYPVRIGEVFASRYQVVGKLGFGAFSTVWLARDLNDHRHVALKVFIRAQAMGSEADHELSMYRHMASMSKGSKHPGRDCVRTLSDSFKVTGPDGEHLCLVHPPLWDTVKDLIARNPIGRLPPVVLAAVLQQLFLALDFMHTECHLVHTDLKSDNVMFAFNNDSIFDDFEQEEMKHPCPRKEVEDGTRVIYTSRTLQASKSGVAPPILCDFGSTVFGNKENTTDVQPNVYRAPEVILGIPWSYEIDMWNVGCMVSSLGPLFNGKDPEHQAYRGRAHIGSMITLLGPPPAELVARGRLSHKLFSEQGTYNAFIPLPSSVSLEEIETNLEGEDKKLFMQVMRKMLQWKPEDRSTAKDMLQDPWIKGQLGT</sequence>
<evidence type="ECO:0000256" key="10">
    <source>
        <dbReference type="RuleBase" id="RU000304"/>
    </source>
</evidence>
<evidence type="ECO:0000256" key="9">
    <source>
        <dbReference type="PROSITE-ProRule" id="PRU10141"/>
    </source>
</evidence>
<dbReference type="EC" id="2.7.11.1" evidence="1"/>
<dbReference type="PROSITE" id="PS00107">
    <property type="entry name" value="PROTEIN_KINASE_ATP"/>
    <property type="match status" value="1"/>
</dbReference>
<dbReference type="GO" id="GO:0000245">
    <property type="term" value="P:spliceosomal complex assembly"/>
    <property type="evidence" value="ECO:0007669"/>
    <property type="project" value="TreeGrafter"/>
</dbReference>
<keyword evidence="2 10" id="KW-0723">Serine/threonine-protein kinase</keyword>
<feature type="binding site" evidence="9">
    <location>
        <position position="92"/>
    </location>
    <ligand>
        <name>ATP</name>
        <dbReference type="ChEBI" id="CHEBI:30616"/>
    </ligand>
</feature>
<feature type="domain" description="Protein kinase" evidence="11">
    <location>
        <begin position="63"/>
        <end position="410"/>
    </location>
</feature>
<comment type="caution">
    <text evidence="12">The sequence shown here is derived from an EMBL/GenBank/DDBJ whole genome shotgun (WGS) entry which is preliminary data.</text>
</comment>
<comment type="catalytic activity">
    <reaction evidence="7">
        <text>L-threonyl-[protein] + ATP = O-phospho-L-threonyl-[protein] + ADP + H(+)</text>
        <dbReference type="Rhea" id="RHEA:46608"/>
        <dbReference type="Rhea" id="RHEA-COMP:11060"/>
        <dbReference type="Rhea" id="RHEA-COMP:11605"/>
        <dbReference type="ChEBI" id="CHEBI:15378"/>
        <dbReference type="ChEBI" id="CHEBI:30013"/>
        <dbReference type="ChEBI" id="CHEBI:30616"/>
        <dbReference type="ChEBI" id="CHEBI:61977"/>
        <dbReference type="ChEBI" id="CHEBI:456216"/>
        <dbReference type="EC" id="2.7.11.1"/>
    </reaction>
</comment>
<dbReference type="PANTHER" id="PTHR47634:SF9">
    <property type="entry name" value="PROTEIN KINASE DOMAIN-CONTAINING PROTEIN-RELATED"/>
    <property type="match status" value="1"/>
</dbReference>
<evidence type="ECO:0000256" key="1">
    <source>
        <dbReference type="ARBA" id="ARBA00012513"/>
    </source>
</evidence>
<dbReference type="InterPro" id="IPR017441">
    <property type="entry name" value="Protein_kinase_ATP_BS"/>
</dbReference>
<dbReference type="InterPro" id="IPR000719">
    <property type="entry name" value="Prot_kinase_dom"/>
</dbReference>